<comment type="caution">
    <text evidence="4">The sequence shown here is derived from an EMBL/GenBank/DDBJ whole genome shotgun (WGS) entry which is preliminary data.</text>
</comment>
<feature type="compositionally biased region" description="Low complexity" evidence="1">
    <location>
        <begin position="179"/>
        <end position="195"/>
    </location>
</feature>
<proteinExistence type="predicted"/>
<feature type="region of interest" description="Disordered" evidence="1">
    <location>
        <begin position="173"/>
        <end position="195"/>
    </location>
</feature>
<dbReference type="EMBL" id="RCZI01000004">
    <property type="protein sequence ID" value="TPG25683.1"/>
    <property type="molecule type" value="Genomic_DNA"/>
</dbReference>
<sequence length="195" mass="20630">MKKIKLAVLTVALAASSIAMAQDKATLVKQLLEVQRPAIDGMARILVNDSVAPILQAGGEYLQTQVPAEKREALGKAAEAEVQKYVQEAFPIVRDKALQLAPSTVGPLLEQNFNEDELKQLVAWLSSPLNKKFSDLNPQLGSALTQKLVADVRPTIDPKLQALNVSVAKALGAPTNGQPAAAAPSKPAAKAPAKK</sequence>
<feature type="domain" description="DUF2059" evidence="3">
    <location>
        <begin position="107"/>
        <end position="148"/>
    </location>
</feature>
<evidence type="ECO:0000313" key="5">
    <source>
        <dbReference type="Proteomes" id="UP000319212"/>
    </source>
</evidence>
<reference evidence="4 5" key="1">
    <citation type="journal article" date="2019" name="Environ. Microbiol.">
        <title>Species interactions and distinct microbial communities in high Arctic permafrost affected cryosols are associated with the CH4 and CO2 gas fluxes.</title>
        <authorList>
            <person name="Altshuler I."/>
            <person name="Hamel J."/>
            <person name="Turney S."/>
            <person name="Magnuson E."/>
            <person name="Levesque R."/>
            <person name="Greer C."/>
            <person name="Whyte L.G."/>
        </authorList>
    </citation>
    <scope>NUCLEOTIDE SEQUENCE [LARGE SCALE GENOMIC DNA]</scope>
    <source>
        <strain evidence="4 5">S06.C</strain>
    </source>
</reference>
<dbReference type="AlphaFoldDB" id="A0A502DKC5"/>
<gene>
    <name evidence="4" type="ORF">EAH82_14690</name>
</gene>
<protein>
    <submittedName>
        <fullName evidence="4">DUF2059 domain-containing protein</fullName>
    </submittedName>
</protein>
<dbReference type="Proteomes" id="UP000319212">
    <property type="component" value="Unassembled WGS sequence"/>
</dbReference>
<evidence type="ECO:0000259" key="3">
    <source>
        <dbReference type="Pfam" id="PF09832"/>
    </source>
</evidence>
<dbReference type="OrthoDB" id="8902809at2"/>
<feature type="chain" id="PRO_5021194852" evidence="2">
    <location>
        <begin position="22"/>
        <end position="195"/>
    </location>
</feature>
<organism evidence="4 5">
    <name type="scientific">Variovorax guangxiensis</name>
    <dbReference type="NCBI Taxonomy" id="1775474"/>
    <lineage>
        <taxon>Bacteria</taxon>
        <taxon>Pseudomonadati</taxon>
        <taxon>Pseudomonadota</taxon>
        <taxon>Betaproteobacteria</taxon>
        <taxon>Burkholderiales</taxon>
        <taxon>Comamonadaceae</taxon>
        <taxon>Variovorax</taxon>
    </lineage>
</organism>
<accession>A0A502DKC5</accession>
<evidence type="ECO:0000256" key="1">
    <source>
        <dbReference type="SAM" id="MobiDB-lite"/>
    </source>
</evidence>
<dbReference type="Pfam" id="PF09832">
    <property type="entry name" value="DUF2059"/>
    <property type="match status" value="1"/>
</dbReference>
<feature type="signal peptide" evidence="2">
    <location>
        <begin position="1"/>
        <end position="21"/>
    </location>
</feature>
<evidence type="ECO:0000256" key="2">
    <source>
        <dbReference type="SAM" id="SignalP"/>
    </source>
</evidence>
<evidence type="ECO:0000313" key="4">
    <source>
        <dbReference type="EMBL" id="TPG25683.1"/>
    </source>
</evidence>
<dbReference type="RefSeq" id="WP_140844440.1">
    <property type="nucleotide sequence ID" value="NZ_RCZI01000004.1"/>
</dbReference>
<name>A0A502DKC5_9BURK</name>
<dbReference type="InterPro" id="IPR018637">
    <property type="entry name" value="DUF2059"/>
</dbReference>
<keyword evidence="2" id="KW-0732">Signal</keyword>